<dbReference type="AlphaFoldDB" id="A0A512NRJ8"/>
<proteinExistence type="predicted"/>
<dbReference type="CDD" id="cd00156">
    <property type="entry name" value="REC"/>
    <property type="match status" value="1"/>
</dbReference>
<dbReference type="GO" id="GO:0000160">
    <property type="term" value="P:phosphorelay signal transduction system"/>
    <property type="evidence" value="ECO:0007669"/>
    <property type="project" value="InterPro"/>
</dbReference>
<name>A0A512NRJ8_9HYPH</name>
<dbReference type="PROSITE" id="PS50110">
    <property type="entry name" value="RESPONSE_REGULATORY"/>
    <property type="match status" value="1"/>
</dbReference>
<dbReference type="Gene3D" id="3.40.50.2300">
    <property type="match status" value="1"/>
</dbReference>
<evidence type="ECO:0000256" key="1">
    <source>
        <dbReference type="PROSITE-ProRule" id="PRU00169"/>
    </source>
</evidence>
<accession>A0A512NRJ8</accession>
<dbReference type="EMBL" id="BKAJ01000235">
    <property type="protein sequence ID" value="GEP61580.1"/>
    <property type="molecule type" value="Genomic_DNA"/>
</dbReference>
<evidence type="ECO:0000313" key="4">
    <source>
        <dbReference type="Proteomes" id="UP000321058"/>
    </source>
</evidence>
<dbReference type="Pfam" id="PF00072">
    <property type="entry name" value="Response_reg"/>
    <property type="match status" value="1"/>
</dbReference>
<protein>
    <recommendedName>
        <fullName evidence="2">Response regulatory domain-containing protein</fullName>
    </recommendedName>
</protein>
<comment type="caution">
    <text evidence="1">Lacks conserved residue(s) required for the propagation of feature annotation.</text>
</comment>
<sequence length="60" mass="6703">MPEMSGFELLSTLKEHGNELPVVFLTGHSQAEHELQALDHGAIDFVDKARGMDVLAHRYI</sequence>
<dbReference type="Proteomes" id="UP000321058">
    <property type="component" value="Unassembled WGS sequence"/>
</dbReference>
<organism evidence="3 4">
    <name type="scientific">Reyranella soli</name>
    <dbReference type="NCBI Taxonomy" id="1230389"/>
    <lineage>
        <taxon>Bacteria</taxon>
        <taxon>Pseudomonadati</taxon>
        <taxon>Pseudomonadota</taxon>
        <taxon>Alphaproteobacteria</taxon>
        <taxon>Hyphomicrobiales</taxon>
        <taxon>Reyranellaceae</taxon>
        <taxon>Reyranella</taxon>
    </lineage>
</organism>
<dbReference type="InterPro" id="IPR001789">
    <property type="entry name" value="Sig_transdc_resp-reg_receiver"/>
</dbReference>
<dbReference type="OrthoDB" id="9176789at2"/>
<gene>
    <name evidence="3" type="ORF">RSO01_87460</name>
</gene>
<feature type="domain" description="Response regulatory" evidence="2">
    <location>
        <begin position="1"/>
        <end position="60"/>
    </location>
</feature>
<comment type="caution">
    <text evidence="3">The sequence shown here is derived from an EMBL/GenBank/DDBJ whole genome shotgun (WGS) entry which is preliminary data.</text>
</comment>
<evidence type="ECO:0000259" key="2">
    <source>
        <dbReference type="PROSITE" id="PS50110"/>
    </source>
</evidence>
<dbReference type="InterPro" id="IPR011006">
    <property type="entry name" value="CheY-like_superfamily"/>
</dbReference>
<reference evidence="3 4" key="1">
    <citation type="submission" date="2019-07" db="EMBL/GenBank/DDBJ databases">
        <title>Whole genome shotgun sequence of Reyranella soli NBRC 108950.</title>
        <authorList>
            <person name="Hosoyama A."/>
            <person name="Uohara A."/>
            <person name="Ohji S."/>
            <person name="Ichikawa N."/>
        </authorList>
    </citation>
    <scope>NUCLEOTIDE SEQUENCE [LARGE SCALE GENOMIC DNA]</scope>
    <source>
        <strain evidence="3 4">NBRC 108950</strain>
    </source>
</reference>
<keyword evidence="4" id="KW-1185">Reference proteome</keyword>
<dbReference type="SUPFAM" id="SSF52172">
    <property type="entry name" value="CheY-like"/>
    <property type="match status" value="1"/>
</dbReference>
<evidence type="ECO:0000313" key="3">
    <source>
        <dbReference type="EMBL" id="GEP61580.1"/>
    </source>
</evidence>